<evidence type="ECO:0000313" key="1">
    <source>
        <dbReference type="EMBL" id="RNA31191.1"/>
    </source>
</evidence>
<protein>
    <submittedName>
        <fullName evidence="1">Uncharacterized protein</fullName>
    </submittedName>
</protein>
<gene>
    <name evidence="1" type="ORF">BpHYR1_016838</name>
</gene>
<feature type="non-terminal residue" evidence="1">
    <location>
        <position position="1"/>
    </location>
</feature>
<evidence type="ECO:0000313" key="2">
    <source>
        <dbReference type="Proteomes" id="UP000276133"/>
    </source>
</evidence>
<keyword evidence="2" id="KW-1185">Reference proteome</keyword>
<comment type="caution">
    <text evidence="1">The sequence shown here is derived from an EMBL/GenBank/DDBJ whole genome shotgun (WGS) entry which is preliminary data.</text>
</comment>
<accession>A0A3M7S5Z1</accession>
<reference evidence="1 2" key="1">
    <citation type="journal article" date="2018" name="Sci. Rep.">
        <title>Genomic signatures of local adaptation to the degree of environmental predictability in rotifers.</title>
        <authorList>
            <person name="Franch-Gras L."/>
            <person name="Hahn C."/>
            <person name="Garcia-Roger E.M."/>
            <person name="Carmona M.J."/>
            <person name="Serra M."/>
            <person name="Gomez A."/>
        </authorList>
    </citation>
    <scope>NUCLEOTIDE SEQUENCE [LARGE SCALE GENOMIC DNA]</scope>
    <source>
        <strain evidence="1">HYR1</strain>
    </source>
</reference>
<name>A0A3M7S5Z1_BRAPC</name>
<dbReference type="AlphaFoldDB" id="A0A3M7S5Z1"/>
<organism evidence="1 2">
    <name type="scientific">Brachionus plicatilis</name>
    <name type="common">Marine rotifer</name>
    <name type="synonym">Brachionus muelleri</name>
    <dbReference type="NCBI Taxonomy" id="10195"/>
    <lineage>
        <taxon>Eukaryota</taxon>
        <taxon>Metazoa</taxon>
        <taxon>Spiralia</taxon>
        <taxon>Gnathifera</taxon>
        <taxon>Rotifera</taxon>
        <taxon>Eurotatoria</taxon>
        <taxon>Monogononta</taxon>
        <taxon>Pseudotrocha</taxon>
        <taxon>Ploima</taxon>
        <taxon>Brachionidae</taxon>
        <taxon>Brachionus</taxon>
    </lineage>
</organism>
<dbReference type="EMBL" id="REGN01001974">
    <property type="protein sequence ID" value="RNA31191.1"/>
    <property type="molecule type" value="Genomic_DNA"/>
</dbReference>
<sequence length="98" mass="11820">STHFLGCELERRFKDVANQTLAYYQSKYLSQMLEIKIIFCFIDFVKLDELIKKFLKKFQNFFFLDILVFAIFTISYKQKVISIKTETDENFMIDLFTN</sequence>
<dbReference type="Proteomes" id="UP000276133">
    <property type="component" value="Unassembled WGS sequence"/>
</dbReference>
<proteinExistence type="predicted"/>